<dbReference type="PANTHER" id="PTHR19211">
    <property type="entry name" value="ATP-BINDING TRANSPORT PROTEIN-RELATED"/>
    <property type="match status" value="1"/>
</dbReference>
<dbReference type="EMBL" id="CDMZ01003199">
    <property type="protein sequence ID" value="CEM45475.1"/>
    <property type="molecule type" value="Genomic_DNA"/>
</dbReference>
<keyword evidence="1" id="KW-0677">Repeat</keyword>
<feature type="compositionally biased region" description="Polar residues" evidence="5">
    <location>
        <begin position="815"/>
        <end position="840"/>
    </location>
</feature>
<organism evidence="7">
    <name type="scientific">Chromera velia CCMP2878</name>
    <dbReference type="NCBI Taxonomy" id="1169474"/>
    <lineage>
        <taxon>Eukaryota</taxon>
        <taxon>Sar</taxon>
        <taxon>Alveolata</taxon>
        <taxon>Colpodellida</taxon>
        <taxon>Chromeraceae</taxon>
        <taxon>Chromera</taxon>
    </lineage>
</organism>
<dbReference type="SMART" id="SM00382">
    <property type="entry name" value="AAA"/>
    <property type="match status" value="2"/>
</dbReference>
<evidence type="ECO:0000256" key="5">
    <source>
        <dbReference type="SAM" id="MobiDB-lite"/>
    </source>
</evidence>
<evidence type="ECO:0000313" key="7">
    <source>
        <dbReference type="EMBL" id="CEM45475.1"/>
    </source>
</evidence>
<dbReference type="InterPro" id="IPR003439">
    <property type="entry name" value="ABC_transporter-like_ATP-bd"/>
</dbReference>
<sequence>MSIDFLEGSRVVSYNGSQLVLDVGLQRGGTELFGVSRVSLQHGSVSAIVAPNGFGKTSFLSSLMNLSGFPDLSVAVIRSDWVRLETESADGPGTQPIGSLLPVDFLLHTLRQRQQSLQQQISDLEDNLPTLAADAVEKAAERIGFLYDALDSLDDAQIQEVAMKALSELGFVERGVDSTKCGELSGGWLYRLKLASTLLARPEILIIDEPSFLDEKGTDWLIHFLSEELTEGNNSIVLLATHKEYLLEALAEQILYITPGTETEGRMLLQFSGSYDSFLHTQQQVMTQKQKGEKAVAIEEATAAKTKQLLQKEQKKKDAGFAKKTEVGGSRALRQTTMVSEQKAHSALKNRAKHLERVRQRIESRGEAQGMNLQKQQALAPIRLTGEAAAETGAPILLVDSVDFSYETIRNRSSSLLQQLSCAIYPKDCIALVGENGAGKSTLLKLIVGELSPSRGEVRFPHPLRYVYFPQNAAMELTLRDDIGGVTAQDLVQRVASTEIQVAGRTGKAPVTMSQLQARSHLGQFGLTKELAERKVGSLSTGERTRLYLSLLMIGFDKNLPPQLLILDEISDNLDVDTVDSLVAALEGFEGAVLAVSHERVHFLERMQTRLHVVKGHFELDADPSLRETAGALAVHVIAKLEDSVGKTSDQPSGSSQWNEVLNLESKGAEDPTGESPLIITLTAVCKNPISDPQSAAGGSASTGPGGESEWILAQSELKISDTTGQQTVVFTRQDGQKAGEVEVEFVVASAGELQRFRELADEADRENPIEPNGDEGEPAGEAQQGPLRTGASVHFEDESPSRHAGAQDEEGARGSSTRVVPPVATSTVPRAQSESQLAQLTRGMTGTGTGRSHAATDGPPPLTPGPHLDEMLARVWDSPRFHHTCCLKGISFGELQPRKPSDFKNFRKGPKPIGLAMSLPEVPKMMADNYEKLRRQKVFECLDFYNRVCGSNPREKENPQRQLTEESEAPPAPPQLGSSALSSKAAAPLRQVTRTFEQFPNLMTKAKSAELLSNLMEQEARRIEKELQFEARLQAAVERENEEQLLKELWLQQRLVYRHKRKEEREKMYTEKGKFALDISLARNERFQTCKRARAVEREERQAMRTVALEEKERALEQFYLEKSMKESKKGEEWLLKRREVEARIEADILVRSQKAAESSAEYERKVEALKGLLAQKEKERLLNVAEKEMKWVGAADRVERRKRQNEYEREIQAEKLQEKFDYVEAMESVKQMLTDQRRNRNIMAEGLKCKPLSLQRVQPGPGSYCGLQHQSCIGEFSAPKISKASVPNVFDQAWMSKRDVPAPNVYFRSKFYKNDPEVMQKDITGQPSSGSFGLHYAQMLSKGGNTWGGAKYTVERQPRATQARRDLTGYSVPGPGNYFLKKHPARVMEAATKPAEKPTEASPSVIPARIVPDYYGKGRFV</sequence>
<reference evidence="7" key="1">
    <citation type="submission" date="2014-11" db="EMBL/GenBank/DDBJ databases">
        <authorList>
            <person name="Otto D Thomas"/>
            <person name="Naeem Raeece"/>
        </authorList>
    </citation>
    <scope>NUCLEOTIDE SEQUENCE</scope>
</reference>
<evidence type="ECO:0000256" key="3">
    <source>
        <dbReference type="ARBA" id="ARBA00022840"/>
    </source>
</evidence>
<keyword evidence="3" id="KW-0067">ATP-binding</keyword>
<evidence type="ECO:0000256" key="4">
    <source>
        <dbReference type="SAM" id="Coils"/>
    </source>
</evidence>
<keyword evidence="2" id="KW-0547">Nucleotide-binding</keyword>
<dbReference type="Gene3D" id="3.40.50.300">
    <property type="entry name" value="P-loop containing nucleotide triphosphate hydrolases"/>
    <property type="match status" value="2"/>
</dbReference>
<dbReference type="GO" id="GO:0005524">
    <property type="term" value="F:ATP binding"/>
    <property type="evidence" value="ECO:0007669"/>
    <property type="project" value="UniProtKB-KW"/>
</dbReference>
<dbReference type="SUPFAM" id="SSF52540">
    <property type="entry name" value="P-loop containing nucleoside triphosphate hydrolases"/>
    <property type="match status" value="2"/>
</dbReference>
<accession>A0A0G4HMR6</accession>
<evidence type="ECO:0000259" key="6">
    <source>
        <dbReference type="PROSITE" id="PS50893"/>
    </source>
</evidence>
<evidence type="ECO:0000256" key="2">
    <source>
        <dbReference type="ARBA" id="ARBA00022741"/>
    </source>
</evidence>
<dbReference type="Pfam" id="PF00005">
    <property type="entry name" value="ABC_tran"/>
    <property type="match status" value="2"/>
</dbReference>
<evidence type="ECO:0000256" key="1">
    <source>
        <dbReference type="ARBA" id="ARBA00022737"/>
    </source>
</evidence>
<keyword evidence="4" id="KW-0175">Coiled coil</keyword>
<feature type="non-terminal residue" evidence="7">
    <location>
        <position position="1423"/>
    </location>
</feature>
<protein>
    <recommendedName>
        <fullName evidence="6">ABC transporter domain-containing protein</fullName>
    </recommendedName>
</protein>
<feature type="domain" description="ABC transporter" evidence="6">
    <location>
        <begin position="18"/>
        <end position="284"/>
    </location>
</feature>
<dbReference type="InterPro" id="IPR003593">
    <property type="entry name" value="AAA+_ATPase"/>
</dbReference>
<dbReference type="InterPro" id="IPR050611">
    <property type="entry name" value="ABCF"/>
</dbReference>
<name>A0A0G4HMR6_9ALVE</name>
<gene>
    <name evidence="7" type="ORF">Cvel_7530</name>
</gene>
<proteinExistence type="predicted"/>
<feature type="region of interest" description="Disordered" evidence="5">
    <location>
        <begin position="761"/>
        <end position="864"/>
    </location>
</feature>
<dbReference type="PANTHER" id="PTHR19211:SF95">
    <property type="entry name" value="ABC TRANSPORTER F FAMILY MEMBER 2"/>
    <property type="match status" value="1"/>
</dbReference>
<dbReference type="PROSITE" id="PS50893">
    <property type="entry name" value="ABC_TRANSPORTER_2"/>
    <property type="match status" value="2"/>
</dbReference>
<dbReference type="GO" id="GO:0016887">
    <property type="term" value="F:ATP hydrolysis activity"/>
    <property type="evidence" value="ECO:0007669"/>
    <property type="project" value="InterPro"/>
</dbReference>
<feature type="coiled-coil region" evidence="4">
    <location>
        <begin position="107"/>
        <end position="134"/>
    </location>
</feature>
<feature type="domain" description="ABC transporter" evidence="6">
    <location>
        <begin position="399"/>
        <end position="640"/>
    </location>
</feature>
<feature type="region of interest" description="Disordered" evidence="5">
    <location>
        <begin position="951"/>
        <end position="985"/>
    </location>
</feature>
<dbReference type="InterPro" id="IPR027417">
    <property type="entry name" value="P-loop_NTPase"/>
</dbReference>